<sequence length="50" mass="5447">MIQEIIVTIIGLAVAAILGYKVYSFFFIKEKSGGACGCSSCHCNVEKKFK</sequence>
<evidence type="ECO:0000313" key="3">
    <source>
        <dbReference type="Proteomes" id="UP000247973"/>
    </source>
</evidence>
<feature type="transmembrane region" description="Helical" evidence="1">
    <location>
        <begin position="6"/>
        <end position="23"/>
    </location>
</feature>
<keyword evidence="1" id="KW-0812">Transmembrane</keyword>
<comment type="caution">
    <text evidence="2">The sequence shown here is derived from an EMBL/GenBank/DDBJ whole genome shotgun (WGS) entry which is preliminary data.</text>
</comment>
<protein>
    <submittedName>
        <fullName evidence="2">Attachment p12 family protein</fullName>
    </submittedName>
</protein>
<organism evidence="2 3">
    <name type="scientific">Dysgonomonas alginatilytica</name>
    <dbReference type="NCBI Taxonomy" id="1605892"/>
    <lineage>
        <taxon>Bacteria</taxon>
        <taxon>Pseudomonadati</taxon>
        <taxon>Bacteroidota</taxon>
        <taxon>Bacteroidia</taxon>
        <taxon>Bacteroidales</taxon>
        <taxon>Dysgonomonadaceae</taxon>
        <taxon>Dysgonomonas</taxon>
    </lineage>
</organism>
<keyword evidence="1" id="KW-1133">Transmembrane helix</keyword>
<keyword evidence="3" id="KW-1185">Reference proteome</keyword>
<name>A0A2V3PNQ4_9BACT</name>
<dbReference type="Proteomes" id="UP000247973">
    <property type="component" value="Unassembled WGS sequence"/>
</dbReference>
<reference evidence="2 3" key="1">
    <citation type="submission" date="2018-03" db="EMBL/GenBank/DDBJ databases">
        <title>Genomic Encyclopedia of Archaeal and Bacterial Type Strains, Phase II (KMG-II): from individual species to whole genera.</title>
        <authorList>
            <person name="Goeker M."/>
        </authorList>
    </citation>
    <scope>NUCLEOTIDE SEQUENCE [LARGE SCALE GENOMIC DNA]</scope>
    <source>
        <strain evidence="2 3">DSM 100214</strain>
    </source>
</reference>
<proteinExistence type="predicted"/>
<evidence type="ECO:0000313" key="2">
    <source>
        <dbReference type="EMBL" id="PXV64427.1"/>
    </source>
</evidence>
<evidence type="ECO:0000256" key="1">
    <source>
        <dbReference type="SAM" id="Phobius"/>
    </source>
</evidence>
<keyword evidence="1" id="KW-0472">Membrane</keyword>
<dbReference type="OrthoDB" id="998037at2"/>
<dbReference type="Pfam" id="PF12669">
    <property type="entry name" value="FeoB_associated"/>
    <property type="match status" value="1"/>
</dbReference>
<accession>A0A2V3PNQ4</accession>
<dbReference type="AlphaFoldDB" id="A0A2V3PNQ4"/>
<gene>
    <name evidence="2" type="ORF">CLV62_11070</name>
</gene>
<dbReference type="EMBL" id="QICL01000010">
    <property type="protein sequence ID" value="PXV64427.1"/>
    <property type="molecule type" value="Genomic_DNA"/>
</dbReference>